<gene>
    <name evidence="2" type="ORF">NMK71_07020</name>
</gene>
<name>A0A9X4MYX8_9FLAO</name>
<reference evidence="2" key="1">
    <citation type="submission" date="2022-07" db="EMBL/GenBank/DDBJ databases">
        <title>Description and genome-wide analysis of Profundicola chukchiensis gen. nov., sp. nov., marine bacteria isolated from bottom sediments of the Chukchi Sea.</title>
        <authorList>
            <person name="Romanenko L."/>
            <person name="Otstavnykh N."/>
            <person name="Kurilenko V."/>
            <person name="Eremeev V."/>
            <person name="Velansky P."/>
            <person name="Mikhailov V."/>
            <person name="Isaeva M."/>
        </authorList>
    </citation>
    <scope>NUCLEOTIDE SEQUENCE</scope>
    <source>
        <strain evidence="2">KMM 9713</strain>
    </source>
</reference>
<accession>A0A9X4MYX8</accession>
<feature type="chain" id="PRO_5040766209" evidence="1">
    <location>
        <begin position="24"/>
        <end position="366"/>
    </location>
</feature>
<dbReference type="Gene3D" id="2.60.40.1080">
    <property type="match status" value="3"/>
</dbReference>
<dbReference type="SUPFAM" id="SSF49373">
    <property type="entry name" value="Invasin/intimin cell-adhesion fragments"/>
    <property type="match status" value="3"/>
</dbReference>
<evidence type="ECO:0000256" key="1">
    <source>
        <dbReference type="SAM" id="SignalP"/>
    </source>
</evidence>
<dbReference type="Proteomes" id="UP001152599">
    <property type="component" value="Unassembled WGS sequence"/>
</dbReference>
<evidence type="ECO:0000313" key="2">
    <source>
        <dbReference type="EMBL" id="MDG4946162.1"/>
    </source>
</evidence>
<protein>
    <submittedName>
        <fullName evidence="2">Uncharacterized protein</fullName>
    </submittedName>
</protein>
<organism evidence="2 3">
    <name type="scientific">Profundicola chukchiensis</name>
    <dbReference type="NCBI Taxonomy" id="2961959"/>
    <lineage>
        <taxon>Bacteria</taxon>
        <taxon>Pseudomonadati</taxon>
        <taxon>Bacteroidota</taxon>
        <taxon>Flavobacteriia</taxon>
        <taxon>Flavobacteriales</taxon>
        <taxon>Weeksellaceae</taxon>
        <taxon>Profundicola</taxon>
    </lineage>
</organism>
<keyword evidence="1" id="KW-0732">Signal</keyword>
<feature type="signal peptide" evidence="1">
    <location>
        <begin position="1"/>
        <end position="23"/>
    </location>
</feature>
<dbReference type="EMBL" id="JANCMU010000003">
    <property type="protein sequence ID" value="MDG4946162.1"/>
    <property type="molecule type" value="Genomic_DNA"/>
</dbReference>
<evidence type="ECO:0000313" key="3">
    <source>
        <dbReference type="Proteomes" id="UP001152599"/>
    </source>
</evidence>
<proteinExistence type="predicted"/>
<dbReference type="AlphaFoldDB" id="A0A9X4MYX8"/>
<comment type="caution">
    <text evidence="2">The sequence shown here is derived from an EMBL/GenBank/DDBJ whole genome shotgun (WGS) entry which is preliminary data.</text>
</comment>
<keyword evidence="3" id="KW-1185">Reference proteome</keyword>
<dbReference type="RefSeq" id="WP_304420643.1">
    <property type="nucleotide sequence ID" value="NZ_JANCMU010000003.1"/>
</dbReference>
<dbReference type="InterPro" id="IPR008964">
    <property type="entry name" value="Invasin/intimin_cell_adhesion"/>
</dbReference>
<sequence length="366" mass="37033">MKIFNHKLYFILMLLMFSMSMYAQVDQTICFNSSTSYSVDSSDGPNGTLGSTYTWSVAEAAFAGTISGNTTNAISIDWGNTPIGIYTLQVIETTGGCEGEPQEITVEIINAPNAGDLAITSSTICMGDTTQSVSSDGDAGGTWSSSDENVLTVGTDGTITPVGVGAASITYTVAGVGNCGDSTQNIEVNIVEEPNAGDLAVTSSTICMGDTTQSVSSDGDAGGTWSSSDETVLTVGVDGTITPVGVGTANITYTVTGTGSCEDSQESIQVSIIEAPDAGILTLTSNSICMGDTTQSVSSDGDAGGTWSSSDETVLTVGTDGSITPVGEGTATITYTITGSGSCGNDSADISVTVYPIPITTPISID</sequence>